<name>A0ABS7CUG3_9BACT</name>
<evidence type="ECO:0000313" key="1">
    <source>
        <dbReference type="EMBL" id="MBW7467311.1"/>
    </source>
</evidence>
<sequence length="320" mass="36315">MKSTLWALLVLIPLSVLGQVPRESKLLPAKEWIAFQWEGSTLGNRYFDKAFMNVPFQIDSIPHRFKVQFDLGATNSMLYGNAIAPYLHAYPELATKLDTVNKPFRIQSRQNGSFKDVEVHLEKTTFRLKHLMYFEGFGVKLTSDSVSSPTIKHVGTLGASFFKNKVLVIDYPNHRLLVLDSLDSETEKRFDFSECRIDKGRVKLPFTIGAKTYWVMFDTGSSIFPLVTNKKYFKKLADGSVTDTLTVSSWGKSFPALGRKPKEPIRLGSTVLTQSKVYLMPNFNRFFKEERIIGLTGNALFLESVIAVDFKNGKFGILKE</sequence>
<protein>
    <recommendedName>
        <fullName evidence="3">Aspartyl protease</fullName>
    </recommendedName>
</protein>
<keyword evidence="2" id="KW-1185">Reference proteome</keyword>
<comment type="caution">
    <text evidence="1">The sequence shown here is derived from an EMBL/GenBank/DDBJ whole genome shotgun (WGS) entry which is preliminary data.</text>
</comment>
<dbReference type="EMBL" id="JAHYXK010000006">
    <property type="protein sequence ID" value="MBW7467311.1"/>
    <property type="molecule type" value="Genomic_DNA"/>
</dbReference>
<evidence type="ECO:0000313" key="2">
    <source>
        <dbReference type="Proteomes" id="UP000813018"/>
    </source>
</evidence>
<evidence type="ECO:0008006" key="3">
    <source>
        <dbReference type="Google" id="ProtNLM"/>
    </source>
</evidence>
<gene>
    <name evidence="1" type="ORF">K0O23_09535</name>
</gene>
<organism evidence="1 2">
    <name type="scientific">Pontibacter aydingkolensis</name>
    <dbReference type="NCBI Taxonomy" id="1911536"/>
    <lineage>
        <taxon>Bacteria</taxon>
        <taxon>Pseudomonadati</taxon>
        <taxon>Bacteroidota</taxon>
        <taxon>Cytophagia</taxon>
        <taxon>Cytophagales</taxon>
        <taxon>Hymenobacteraceae</taxon>
        <taxon>Pontibacter</taxon>
    </lineage>
</organism>
<dbReference type="RefSeq" id="WP_219877193.1">
    <property type="nucleotide sequence ID" value="NZ_JAHYXK010000006.1"/>
</dbReference>
<dbReference type="Proteomes" id="UP000813018">
    <property type="component" value="Unassembled WGS sequence"/>
</dbReference>
<reference evidence="1 2" key="1">
    <citation type="journal article" date="2016" name="Int. J. Syst. Evol. Microbiol.">
        <title>Pontibacter aydingkolensis sp. nov., isolated from soil of a salt lake.</title>
        <authorList>
            <person name="Osman G."/>
            <person name="Zhang T."/>
            <person name="Lou K."/>
            <person name="Gao Y."/>
            <person name="Chang W."/>
            <person name="Lin Q."/>
            <person name="Yang H.M."/>
            <person name="Huo X.D."/>
            <person name="Wang N."/>
        </authorList>
    </citation>
    <scope>NUCLEOTIDE SEQUENCE [LARGE SCALE GENOMIC DNA]</scope>
    <source>
        <strain evidence="1 2">KACC 19255</strain>
    </source>
</reference>
<accession>A0ABS7CUG3</accession>
<proteinExistence type="predicted"/>